<evidence type="ECO:0000259" key="1">
    <source>
        <dbReference type="Pfam" id="PF13460"/>
    </source>
</evidence>
<evidence type="ECO:0000313" key="2">
    <source>
        <dbReference type="EMBL" id="QTN00163.1"/>
    </source>
</evidence>
<reference evidence="2 3" key="1">
    <citation type="submission" date="2019-12" db="EMBL/GenBank/DDBJ databases">
        <title>The whole genome sequencing of a strain isolated from a Mars analog, Dalangtan Playa.</title>
        <authorList>
            <person name="Huang T."/>
        </authorList>
    </citation>
    <scope>NUCLEOTIDE SEQUENCE [LARGE SCALE GENOMIC DNA]</scope>
    <source>
        <strain evidence="2 3">DP4-553-S</strain>
    </source>
</reference>
<keyword evidence="3" id="KW-1185">Reference proteome</keyword>
<evidence type="ECO:0000313" key="3">
    <source>
        <dbReference type="Proteomes" id="UP000665043"/>
    </source>
</evidence>
<dbReference type="EMBL" id="CP046956">
    <property type="protein sequence ID" value="QTN00163.1"/>
    <property type="molecule type" value="Genomic_DNA"/>
</dbReference>
<dbReference type="InterPro" id="IPR036291">
    <property type="entry name" value="NAD(P)-bd_dom_sf"/>
</dbReference>
<dbReference type="PANTHER" id="PTHR15020">
    <property type="entry name" value="FLAVIN REDUCTASE-RELATED"/>
    <property type="match status" value="1"/>
</dbReference>
<name>A0ABX7VT95_9BACI</name>
<sequence length="219" mass="23620">MKKLKVLVVGANGKIGKHLVTIMQHKESLEAKAMIRKQEQAAFFEKLNAETALVDLEQDIETIAKAAEGVDAVVFTAGSGPHTGKDKTIMVDLDGAVKTIEAAKAAGVKRFIMISSFDTRREAIQEAPSSFAPYVAAKHYADEWLKRTDLDYTIIHPGALTNEKGTGKVKAAIELERGEVPREDIASVIAASLENDSTIGKEFQVVTGTTPIKEAISSL</sequence>
<dbReference type="CDD" id="cd05243">
    <property type="entry name" value="SDR_a5"/>
    <property type="match status" value="1"/>
</dbReference>
<dbReference type="Pfam" id="PF13460">
    <property type="entry name" value="NAD_binding_10"/>
    <property type="match status" value="1"/>
</dbReference>
<dbReference type="InterPro" id="IPR016040">
    <property type="entry name" value="NAD(P)-bd_dom"/>
</dbReference>
<organism evidence="2 3">
    <name type="scientific">Sediminibacillus dalangtanensis</name>
    <dbReference type="NCBI Taxonomy" id="2729421"/>
    <lineage>
        <taxon>Bacteria</taxon>
        <taxon>Bacillati</taxon>
        <taxon>Bacillota</taxon>
        <taxon>Bacilli</taxon>
        <taxon>Bacillales</taxon>
        <taxon>Bacillaceae</taxon>
        <taxon>Sediminibacillus</taxon>
    </lineage>
</organism>
<dbReference type="Proteomes" id="UP000665043">
    <property type="component" value="Chromosome"/>
</dbReference>
<proteinExistence type="predicted"/>
<protein>
    <submittedName>
        <fullName evidence="2">NAD(P)H-binding protein</fullName>
    </submittedName>
</protein>
<gene>
    <name evidence="2" type="ORF">ERJ70_13160</name>
</gene>
<dbReference type="SUPFAM" id="SSF51735">
    <property type="entry name" value="NAD(P)-binding Rossmann-fold domains"/>
    <property type="match status" value="1"/>
</dbReference>
<dbReference type="RefSeq" id="WP_209365308.1">
    <property type="nucleotide sequence ID" value="NZ_CP046956.1"/>
</dbReference>
<dbReference type="Gene3D" id="3.40.50.720">
    <property type="entry name" value="NAD(P)-binding Rossmann-like Domain"/>
    <property type="match status" value="1"/>
</dbReference>
<feature type="domain" description="NAD(P)-binding" evidence="1">
    <location>
        <begin position="10"/>
        <end position="195"/>
    </location>
</feature>
<dbReference type="PANTHER" id="PTHR15020:SF50">
    <property type="entry name" value="UPF0659 PROTEIN YMR090W"/>
    <property type="match status" value="1"/>
</dbReference>
<accession>A0ABX7VT95</accession>